<name>A0A644VLN4_9ZZZZ</name>
<reference evidence="1" key="1">
    <citation type="submission" date="2019-08" db="EMBL/GenBank/DDBJ databases">
        <authorList>
            <person name="Kucharzyk K."/>
            <person name="Murdoch R.W."/>
            <person name="Higgins S."/>
            <person name="Loffler F."/>
        </authorList>
    </citation>
    <scope>NUCLEOTIDE SEQUENCE</scope>
</reference>
<accession>A0A644VLN4</accession>
<gene>
    <name evidence="1" type="ORF">SDC9_38292</name>
</gene>
<protein>
    <submittedName>
        <fullName evidence="1">Uncharacterized protein</fullName>
    </submittedName>
</protein>
<dbReference type="AlphaFoldDB" id="A0A644VLN4"/>
<dbReference type="EMBL" id="VSSQ01000350">
    <property type="protein sequence ID" value="MPL92195.1"/>
    <property type="molecule type" value="Genomic_DNA"/>
</dbReference>
<organism evidence="1">
    <name type="scientific">bioreactor metagenome</name>
    <dbReference type="NCBI Taxonomy" id="1076179"/>
    <lineage>
        <taxon>unclassified sequences</taxon>
        <taxon>metagenomes</taxon>
        <taxon>ecological metagenomes</taxon>
    </lineage>
</organism>
<sequence>MLYKGVHINKAVRFRRWTRKTYAVFASLGKTISIGNLKIGMAGQTLFRGFERLDRVFTEQSGDDVSDSEYEPDRLTTDFLLATGIISVPASQYAEAADLMYIYFINQTVRAV</sequence>
<proteinExistence type="predicted"/>
<comment type="caution">
    <text evidence="1">The sequence shown here is derived from an EMBL/GenBank/DDBJ whole genome shotgun (WGS) entry which is preliminary data.</text>
</comment>
<evidence type="ECO:0000313" key="1">
    <source>
        <dbReference type="EMBL" id="MPL92195.1"/>
    </source>
</evidence>